<feature type="region of interest" description="Disordered" evidence="1">
    <location>
        <begin position="112"/>
        <end position="140"/>
    </location>
</feature>
<feature type="region of interest" description="Disordered" evidence="1">
    <location>
        <begin position="74"/>
        <end position="94"/>
    </location>
</feature>
<comment type="caution">
    <text evidence="4">The sequence shown here is derived from an EMBL/GenBank/DDBJ whole genome shotgun (WGS) entry which is preliminary data.</text>
</comment>
<dbReference type="AlphaFoldDB" id="F3KZR3"/>
<reference evidence="4 5" key="1">
    <citation type="journal article" date="2011" name="J. Bacteriol.">
        <title>Genome sequence of strain IMCC3088, a proteorhodopsin-containing marine bacterium belonging to the OM60/NOR5 clade.</title>
        <authorList>
            <person name="Jang Y."/>
            <person name="Oh H.M."/>
            <person name="Kang I."/>
            <person name="Lee K."/>
            <person name="Yang S.J."/>
            <person name="Cho J.C."/>
        </authorList>
    </citation>
    <scope>NUCLEOTIDE SEQUENCE [LARGE SCALE GENOMIC DNA]</scope>
    <source>
        <strain evidence="4 5">IMCC3088</strain>
    </source>
</reference>
<accession>F3KZR3</accession>
<keyword evidence="5" id="KW-1185">Reference proteome</keyword>
<evidence type="ECO:0000313" key="4">
    <source>
        <dbReference type="EMBL" id="EGG30492.1"/>
    </source>
</evidence>
<organism evidence="4 5">
    <name type="scientific">Aequoribacter fuscus</name>
    <dbReference type="NCBI Taxonomy" id="2518989"/>
    <lineage>
        <taxon>Bacteria</taxon>
        <taxon>Pseudomonadati</taxon>
        <taxon>Pseudomonadota</taxon>
        <taxon>Gammaproteobacteria</taxon>
        <taxon>Cellvibrionales</taxon>
        <taxon>Halieaceae</taxon>
        <taxon>Aequoribacter</taxon>
    </lineage>
</organism>
<dbReference type="Pfam" id="PF16537">
    <property type="entry name" value="T2SSB"/>
    <property type="match status" value="1"/>
</dbReference>
<feature type="transmembrane region" description="Helical" evidence="2">
    <location>
        <begin position="30"/>
        <end position="49"/>
    </location>
</feature>
<dbReference type="RefSeq" id="WP_009574904.1">
    <property type="nucleotide sequence ID" value="NZ_AEIG01000014.1"/>
</dbReference>
<dbReference type="GO" id="GO:0015627">
    <property type="term" value="C:type II protein secretion system complex"/>
    <property type="evidence" value="ECO:0007669"/>
    <property type="project" value="InterPro"/>
</dbReference>
<dbReference type="Proteomes" id="UP000005615">
    <property type="component" value="Unassembled WGS sequence"/>
</dbReference>
<dbReference type="InterPro" id="IPR032389">
    <property type="entry name" value="GspB_C"/>
</dbReference>
<keyword evidence="2" id="KW-1133">Transmembrane helix</keyword>
<evidence type="ECO:0000313" key="5">
    <source>
        <dbReference type="Proteomes" id="UP000005615"/>
    </source>
</evidence>
<evidence type="ECO:0000259" key="3">
    <source>
        <dbReference type="Pfam" id="PF16537"/>
    </source>
</evidence>
<sequence>MSLVSDAHRRANGEMVTTQGPPPSISVSSWALSIVLAAAIGSAVTVWFVSTAFTPDGNVVVEPTPTPVIHNAVSNANPAASGSADSAETRTSAEPSEALMALYDRARAERASFTQRSVESEMPESSMQNATNSAQEPSQSELSVPAKANMTPAGIDENQLLARAQSLLASSQRDAALASALPLLDSLSDEARNSVPTLLYSAHDYQSPGVSKVMINREWWSEGQQISGIKIIEIREKSTVFETGDGTRFLLPALSSWVNL</sequence>
<protein>
    <recommendedName>
        <fullName evidence="3">Type II secretion system protein GspB C-terminal domain-containing protein</fullName>
    </recommendedName>
</protein>
<evidence type="ECO:0000256" key="1">
    <source>
        <dbReference type="SAM" id="MobiDB-lite"/>
    </source>
</evidence>
<evidence type="ECO:0000256" key="2">
    <source>
        <dbReference type="SAM" id="Phobius"/>
    </source>
</evidence>
<dbReference type="EMBL" id="AEIG01000014">
    <property type="protein sequence ID" value="EGG30492.1"/>
    <property type="molecule type" value="Genomic_DNA"/>
</dbReference>
<proteinExistence type="predicted"/>
<feature type="region of interest" description="Disordered" evidence="1">
    <location>
        <begin position="1"/>
        <end position="22"/>
    </location>
</feature>
<feature type="compositionally biased region" description="Basic and acidic residues" evidence="1">
    <location>
        <begin position="1"/>
        <end position="12"/>
    </location>
</feature>
<feature type="domain" description="Type II secretion system protein GspB C-terminal" evidence="3">
    <location>
        <begin position="195"/>
        <end position="253"/>
    </location>
</feature>
<dbReference type="OrthoDB" id="5432325at2"/>
<keyword evidence="2" id="KW-0472">Membrane</keyword>
<name>F3KZR3_9GAMM</name>
<keyword evidence="2" id="KW-0812">Transmembrane</keyword>
<gene>
    <name evidence="4" type="ORF">IMCC3088_469</name>
</gene>